<dbReference type="InterPro" id="IPR036514">
    <property type="entry name" value="SGNH_hydro_sf"/>
</dbReference>
<dbReference type="Pfam" id="PF13472">
    <property type="entry name" value="Lipase_GDSL_2"/>
    <property type="match status" value="1"/>
</dbReference>
<dbReference type="CDD" id="cd01822">
    <property type="entry name" value="Lysophospholipase_L1_like"/>
    <property type="match status" value="1"/>
</dbReference>
<dbReference type="AlphaFoldDB" id="A0A5Q2QBY9"/>
<dbReference type="RefSeq" id="WP_153713286.1">
    <property type="nucleotide sequence ID" value="NZ_CP045871.1"/>
</dbReference>
<dbReference type="SUPFAM" id="SSF52266">
    <property type="entry name" value="SGNH hydrolase"/>
    <property type="match status" value="1"/>
</dbReference>
<sequence length="197" mass="21609">MRLFLLSLCLWIGVAHSAPILVFGDSLSAAYGLEEEQGWAWLLKSRLQSNGDDREVINLSVSGETTGGGLARLPDALARYQPSIVVLELGANDGLRGLSPARMQANLSRMIESAQAIDAQVLVLGMRLPPSYGKRYVDRFEATYPRLAEQHQVALMPFMLAPLGVDESLFQDDRLHPTADAQPILLDAIWPFLAPLL</sequence>
<reference evidence="2 3" key="1">
    <citation type="submission" date="2019-11" db="EMBL/GenBank/DDBJ databases">
        <authorList>
            <person name="Khan S.A."/>
            <person name="Jeon C.O."/>
            <person name="Chun B.H."/>
        </authorList>
    </citation>
    <scope>NUCLEOTIDE SEQUENCE [LARGE SCALE GENOMIC DNA]</scope>
    <source>
        <strain evidence="2 3">IMCC 1097</strain>
    </source>
</reference>
<accession>A0A5Q2QBY9</accession>
<dbReference type="Proteomes" id="UP000388235">
    <property type="component" value="Chromosome"/>
</dbReference>
<evidence type="ECO:0000313" key="3">
    <source>
        <dbReference type="Proteomes" id="UP000388235"/>
    </source>
</evidence>
<dbReference type="PANTHER" id="PTHR30383">
    <property type="entry name" value="THIOESTERASE 1/PROTEASE 1/LYSOPHOSPHOLIPASE L1"/>
    <property type="match status" value="1"/>
</dbReference>
<dbReference type="InterPro" id="IPR051532">
    <property type="entry name" value="Ester_Hydrolysis_Enzymes"/>
</dbReference>
<dbReference type="OrthoDB" id="9786188at2"/>
<evidence type="ECO:0000259" key="1">
    <source>
        <dbReference type="Pfam" id="PF13472"/>
    </source>
</evidence>
<evidence type="ECO:0000313" key="2">
    <source>
        <dbReference type="EMBL" id="QGG79782.1"/>
    </source>
</evidence>
<dbReference type="GO" id="GO:0004622">
    <property type="term" value="F:phosphatidylcholine lysophospholipase activity"/>
    <property type="evidence" value="ECO:0007669"/>
    <property type="project" value="TreeGrafter"/>
</dbReference>
<dbReference type="PANTHER" id="PTHR30383:SF24">
    <property type="entry name" value="THIOESTERASE 1_PROTEASE 1_LYSOPHOSPHOLIPASE L1"/>
    <property type="match status" value="1"/>
</dbReference>
<protein>
    <submittedName>
        <fullName evidence="2">Arylesterase</fullName>
    </submittedName>
</protein>
<proteinExistence type="predicted"/>
<dbReference type="EMBL" id="CP045871">
    <property type="protein sequence ID" value="QGG79782.1"/>
    <property type="molecule type" value="Genomic_DNA"/>
</dbReference>
<organism evidence="2 3">
    <name type="scientific">Litorivicinus lipolyticus</name>
    <dbReference type="NCBI Taxonomy" id="418701"/>
    <lineage>
        <taxon>Bacteria</taxon>
        <taxon>Pseudomonadati</taxon>
        <taxon>Pseudomonadota</taxon>
        <taxon>Gammaproteobacteria</taxon>
        <taxon>Oceanospirillales</taxon>
        <taxon>Litorivicinaceae</taxon>
        <taxon>Litorivicinus</taxon>
    </lineage>
</organism>
<keyword evidence="3" id="KW-1185">Reference proteome</keyword>
<dbReference type="KEGG" id="llp:GH975_04025"/>
<gene>
    <name evidence="2" type="ORF">GH975_04025</name>
</gene>
<dbReference type="InterPro" id="IPR013830">
    <property type="entry name" value="SGNH_hydro"/>
</dbReference>
<name>A0A5Q2QBY9_9GAMM</name>
<dbReference type="Gene3D" id="3.40.50.1110">
    <property type="entry name" value="SGNH hydrolase"/>
    <property type="match status" value="1"/>
</dbReference>
<feature type="domain" description="SGNH hydrolase-type esterase" evidence="1">
    <location>
        <begin position="22"/>
        <end position="180"/>
    </location>
</feature>